<keyword evidence="3" id="KW-1185">Reference proteome</keyword>
<dbReference type="AlphaFoldDB" id="A0A5C6F415"/>
<keyword evidence="1" id="KW-0812">Transmembrane</keyword>
<accession>A0A5C6F415</accession>
<comment type="caution">
    <text evidence="2">The sequence shown here is derived from an EMBL/GenBank/DDBJ whole genome shotgun (WGS) entry which is preliminary data.</text>
</comment>
<dbReference type="Proteomes" id="UP000317977">
    <property type="component" value="Unassembled WGS sequence"/>
</dbReference>
<keyword evidence="1" id="KW-0472">Membrane</keyword>
<protein>
    <submittedName>
        <fullName evidence="2">Uncharacterized protein</fullName>
    </submittedName>
</protein>
<name>A0A5C6F415_9BACT</name>
<sequence>MEAIDGLENDWSQIVDEEGNQIGTVGHHFKLSRAFNKEEMDHIKRDGTCIACHKEIPKASLAVSLLHHVAEYSGQLPKTTNQHFGLVNKIVLTSAWGQVLLALGGMLVGALVVGGFGYRKWKPKSQP</sequence>
<keyword evidence="1" id="KW-1133">Transmembrane helix</keyword>
<dbReference type="RefSeq" id="WP_246151558.1">
    <property type="nucleotide sequence ID" value="NZ_SJPX01000002.1"/>
</dbReference>
<evidence type="ECO:0000313" key="3">
    <source>
        <dbReference type="Proteomes" id="UP000317977"/>
    </source>
</evidence>
<evidence type="ECO:0000256" key="1">
    <source>
        <dbReference type="SAM" id="Phobius"/>
    </source>
</evidence>
<evidence type="ECO:0000313" key="2">
    <source>
        <dbReference type="EMBL" id="TWU56108.1"/>
    </source>
</evidence>
<feature type="transmembrane region" description="Helical" evidence="1">
    <location>
        <begin position="95"/>
        <end position="118"/>
    </location>
</feature>
<reference evidence="2 3" key="1">
    <citation type="submission" date="2019-02" db="EMBL/GenBank/DDBJ databases">
        <title>Deep-cultivation of Planctomycetes and their phenomic and genomic characterization uncovers novel biology.</title>
        <authorList>
            <person name="Wiegand S."/>
            <person name="Jogler M."/>
            <person name="Boedeker C."/>
            <person name="Pinto D."/>
            <person name="Vollmers J."/>
            <person name="Rivas-Marin E."/>
            <person name="Kohn T."/>
            <person name="Peeters S.H."/>
            <person name="Heuer A."/>
            <person name="Rast P."/>
            <person name="Oberbeckmann S."/>
            <person name="Bunk B."/>
            <person name="Jeske O."/>
            <person name="Meyerdierks A."/>
            <person name="Storesund J.E."/>
            <person name="Kallscheuer N."/>
            <person name="Luecker S."/>
            <person name="Lage O.M."/>
            <person name="Pohl T."/>
            <person name="Merkel B.J."/>
            <person name="Hornburger P."/>
            <person name="Mueller R.-W."/>
            <person name="Bruemmer F."/>
            <person name="Labrenz M."/>
            <person name="Spormann A.M."/>
            <person name="Op Den Camp H."/>
            <person name="Overmann J."/>
            <person name="Amann R."/>
            <person name="Jetten M.S.M."/>
            <person name="Mascher T."/>
            <person name="Medema M.H."/>
            <person name="Devos D.P."/>
            <person name="Kaster A.-K."/>
            <person name="Ovreas L."/>
            <person name="Rohde M."/>
            <person name="Galperin M.Y."/>
            <person name="Jogler C."/>
        </authorList>
    </citation>
    <scope>NUCLEOTIDE SEQUENCE [LARGE SCALE GENOMIC DNA]</scope>
    <source>
        <strain evidence="2 3">Poly59</strain>
    </source>
</reference>
<dbReference type="EMBL" id="SJPX01000002">
    <property type="protein sequence ID" value="TWU56108.1"/>
    <property type="molecule type" value="Genomic_DNA"/>
</dbReference>
<gene>
    <name evidence="2" type="ORF">Poly59_24120</name>
</gene>
<organism evidence="2 3">
    <name type="scientific">Rubripirellula reticaptiva</name>
    <dbReference type="NCBI Taxonomy" id="2528013"/>
    <lineage>
        <taxon>Bacteria</taxon>
        <taxon>Pseudomonadati</taxon>
        <taxon>Planctomycetota</taxon>
        <taxon>Planctomycetia</taxon>
        <taxon>Pirellulales</taxon>
        <taxon>Pirellulaceae</taxon>
        <taxon>Rubripirellula</taxon>
    </lineage>
</organism>
<proteinExistence type="predicted"/>